<evidence type="ECO:0000313" key="6">
    <source>
        <dbReference type="EMBL" id="SNV36868.1"/>
    </source>
</evidence>
<evidence type="ECO:0000313" key="7">
    <source>
        <dbReference type="Proteomes" id="UP000215332"/>
    </source>
</evidence>
<gene>
    <name evidence="6" type="ORF">SAMEA4412665_01422</name>
</gene>
<evidence type="ECO:0000256" key="5">
    <source>
        <dbReference type="SAM" id="MobiDB-lite"/>
    </source>
</evidence>
<name>A0A239WST8_9ACTN</name>
<dbReference type="AlphaFoldDB" id="A0A239WST8"/>
<evidence type="ECO:0000256" key="4">
    <source>
        <dbReference type="ARBA" id="ARBA00023136"/>
    </source>
</evidence>
<keyword evidence="2" id="KW-0812">Transmembrane</keyword>
<dbReference type="GO" id="GO:0016020">
    <property type="term" value="C:membrane"/>
    <property type="evidence" value="ECO:0007669"/>
    <property type="project" value="UniProtKB-SubCell"/>
</dbReference>
<organism evidence="6 7">
    <name type="scientific">Cutibacterium granulosum</name>
    <dbReference type="NCBI Taxonomy" id="33011"/>
    <lineage>
        <taxon>Bacteria</taxon>
        <taxon>Bacillati</taxon>
        <taxon>Actinomycetota</taxon>
        <taxon>Actinomycetes</taxon>
        <taxon>Propionibacteriales</taxon>
        <taxon>Propionibacteriaceae</taxon>
        <taxon>Cutibacterium</taxon>
    </lineage>
</organism>
<feature type="region of interest" description="Disordered" evidence="5">
    <location>
        <begin position="150"/>
        <end position="202"/>
    </location>
</feature>
<accession>A0A239WST8</accession>
<reference evidence="6 7" key="1">
    <citation type="submission" date="2017-06" db="EMBL/GenBank/DDBJ databases">
        <authorList>
            <consortium name="Pathogen Informatics"/>
        </authorList>
    </citation>
    <scope>NUCLEOTIDE SEQUENCE [LARGE SCALE GENOMIC DNA]</scope>
    <source>
        <strain evidence="6 7">NCTC11865</strain>
    </source>
</reference>
<sequence length="202" mass="21459">MSIIRGLGRVLFSSYFIVKGSNAALKPNDFVEEAEPVADKLVPMLQRTLPSVGGYIPDDTRTLVRATGAAQAAGGLAMATGLGRRLGASVVATTMVPHVIASIPDKTLPKAERAAGRSVLLRNVSLLGASLMASKDTAGRPGLAWRTANTKHRLESSARDQKASLAANQDKMSRKARKRIAKAEKKARKTAEKMQKKAAARS</sequence>
<proteinExistence type="predicted"/>
<dbReference type="EMBL" id="LT906441">
    <property type="protein sequence ID" value="SNV36868.1"/>
    <property type="molecule type" value="Genomic_DNA"/>
</dbReference>
<dbReference type="RefSeq" id="WP_021103436.1">
    <property type="nucleotide sequence ID" value="NZ_LT906441.1"/>
</dbReference>
<feature type="compositionally biased region" description="Basic and acidic residues" evidence="5">
    <location>
        <begin position="152"/>
        <end position="162"/>
    </location>
</feature>
<protein>
    <submittedName>
        <fullName evidence="6">DoxX</fullName>
    </submittedName>
</protein>
<dbReference type="KEGG" id="cgrn:4412665_01422"/>
<dbReference type="eggNOG" id="COG2259">
    <property type="taxonomic scope" value="Bacteria"/>
</dbReference>
<evidence type="ECO:0000256" key="3">
    <source>
        <dbReference type="ARBA" id="ARBA00022989"/>
    </source>
</evidence>
<evidence type="ECO:0000256" key="1">
    <source>
        <dbReference type="ARBA" id="ARBA00004141"/>
    </source>
</evidence>
<comment type="subcellular location">
    <subcellularLocation>
        <location evidence="1">Membrane</location>
        <topology evidence="1">Multi-pass membrane protein</topology>
    </subcellularLocation>
</comment>
<dbReference type="InterPro" id="IPR032808">
    <property type="entry name" value="DoxX"/>
</dbReference>
<keyword evidence="4" id="KW-0472">Membrane</keyword>
<feature type="compositionally biased region" description="Basic and acidic residues" evidence="5">
    <location>
        <begin position="181"/>
        <end position="195"/>
    </location>
</feature>
<dbReference type="Pfam" id="PF07681">
    <property type="entry name" value="DoxX"/>
    <property type="match status" value="1"/>
</dbReference>
<evidence type="ECO:0000256" key="2">
    <source>
        <dbReference type="ARBA" id="ARBA00022692"/>
    </source>
</evidence>
<keyword evidence="3" id="KW-1133">Transmembrane helix</keyword>
<dbReference type="Proteomes" id="UP000215332">
    <property type="component" value="Chromosome 1"/>
</dbReference>